<keyword evidence="4" id="KW-0285">Flavoprotein</keyword>
<dbReference type="PRINTS" id="PR00469">
    <property type="entry name" value="PNDRDTASEII"/>
</dbReference>
<evidence type="ECO:0000256" key="9">
    <source>
        <dbReference type="ARBA" id="ARBA00023014"/>
    </source>
</evidence>
<protein>
    <submittedName>
        <fullName evidence="13">NADPH-dependent 2,4-dienoyl-CoA reductase</fullName>
        <ecNumber evidence="13">1.3.1.34</ecNumber>
    </submittedName>
</protein>
<dbReference type="Gene3D" id="3.20.20.70">
    <property type="entry name" value="Aldolase class I"/>
    <property type="match status" value="1"/>
</dbReference>
<evidence type="ECO:0000256" key="6">
    <source>
        <dbReference type="ARBA" id="ARBA00022723"/>
    </source>
</evidence>
<dbReference type="InterPro" id="IPR013785">
    <property type="entry name" value="Aldolase_TIM"/>
</dbReference>
<organism evidence="13 14">
    <name type="scientific">Streptomyces luteolus</name>
    <dbReference type="NCBI Taxonomy" id="3043615"/>
    <lineage>
        <taxon>Bacteria</taxon>
        <taxon>Bacillati</taxon>
        <taxon>Actinomycetota</taxon>
        <taxon>Actinomycetes</taxon>
        <taxon>Kitasatosporales</taxon>
        <taxon>Streptomycetaceae</taxon>
        <taxon>Streptomyces</taxon>
    </lineage>
</organism>
<keyword evidence="14" id="KW-1185">Reference proteome</keyword>
<comment type="cofactor">
    <cofactor evidence="1">
        <name>FMN</name>
        <dbReference type="ChEBI" id="CHEBI:58210"/>
    </cofactor>
</comment>
<evidence type="ECO:0000259" key="12">
    <source>
        <dbReference type="Pfam" id="PF07992"/>
    </source>
</evidence>
<dbReference type="Gene3D" id="3.50.50.60">
    <property type="entry name" value="FAD/NAD(P)-binding domain"/>
    <property type="match status" value="1"/>
</dbReference>
<dbReference type="PRINTS" id="PR00368">
    <property type="entry name" value="FADPNR"/>
</dbReference>
<keyword evidence="8" id="KW-0408">Iron</keyword>
<dbReference type="Pfam" id="PF00724">
    <property type="entry name" value="Oxidored_FMN"/>
    <property type="match status" value="1"/>
</dbReference>
<dbReference type="SUPFAM" id="SSF51395">
    <property type="entry name" value="FMN-linked oxidoreductases"/>
    <property type="match status" value="1"/>
</dbReference>
<keyword evidence="6" id="KW-0479">Metal-binding</keyword>
<comment type="cofactor">
    <cofactor evidence="2">
        <name>[4Fe-4S] cluster</name>
        <dbReference type="ChEBI" id="CHEBI:49883"/>
    </cofactor>
</comment>
<keyword evidence="7 13" id="KW-0560">Oxidoreductase</keyword>
<evidence type="ECO:0000256" key="1">
    <source>
        <dbReference type="ARBA" id="ARBA00001917"/>
    </source>
</evidence>
<feature type="compositionally biased region" description="Polar residues" evidence="10">
    <location>
        <begin position="1"/>
        <end position="18"/>
    </location>
</feature>
<dbReference type="GO" id="GO:0008670">
    <property type="term" value="F:2,4-dienoyl-CoA reductase (NADPH) activity"/>
    <property type="evidence" value="ECO:0007669"/>
    <property type="project" value="UniProtKB-EC"/>
</dbReference>
<dbReference type="InterPro" id="IPR036188">
    <property type="entry name" value="FAD/NAD-bd_sf"/>
</dbReference>
<name>A0ABT6SWB0_9ACTN</name>
<feature type="domain" description="FAD/NAD(P)-binding" evidence="12">
    <location>
        <begin position="398"/>
        <end position="665"/>
    </location>
</feature>
<dbReference type="InterPro" id="IPR023753">
    <property type="entry name" value="FAD/NAD-binding_dom"/>
</dbReference>
<keyword evidence="9" id="KW-0411">Iron-sulfur</keyword>
<evidence type="ECO:0000256" key="3">
    <source>
        <dbReference type="ARBA" id="ARBA00011048"/>
    </source>
</evidence>
<evidence type="ECO:0000256" key="4">
    <source>
        <dbReference type="ARBA" id="ARBA00022630"/>
    </source>
</evidence>
<dbReference type="SUPFAM" id="SSF51971">
    <property type="entry name" value="Nucleotide-binding domain"/>
    <property type="match status" value="1"/>
</dbReference>
<evidence type="ECO:0000256" key="10">
    <source>
        <dbReference type="SAM" id="MobiDB-lite"/>
    </source>
</evidence>
<dbReference type="PANTHER" id="PTHR42917">
    <property type="entry name" value="2,4-DIENOYL-COA REDUCTASE"/>
    <property type="match status" value="1"/>
</dbReference>
<comment type="caution">
    <text evidence="13">The sequence shown here is derived from an EMBL/GenBank/DDBJ whole genome shotgun (WGS) entry which is preliminary data.</text>
</comment>
<dbReference type="InterPro" id="IPR001155">
    <property type="entry name" value="OxRdtase_FMN_N"/>
</dbReference>
<keyword evidence="5" id="KW-0288">FMN</keyword>
<evidence type="ECO:0000313" key="13">
    <source>
        <dbReference type="EMBL" id="MDI3419897.1"/>
    </source>
</evidence>
<evidence type="ECO:0000256" key="2">
    <source>
        <dbReference type="ARBA" id="ARBA00001966"/>
    </source>
</evidence>
<feature type="domain" description="NADH:flavin oxidoreductase/NADH oxidase N-terminal" evidence="11">
    <location>
        <begin position="25"/>
        <end position="348"/>
    </location>
</feature>
<dbReference type="CDD" id="cd02930">
    <property type="entry name" value="DCR_FMN"/>
    <property type="match status" value="1"/>
</dbReference>
<reference evidence="13 14" key="1">
    <citation type="submission" date="2023-05" db="EMBL/GenBank/DDBJ databases">
        <title>Draft genome sequence of Streptomyces sp. B-S-A12 isolated from a cave soil in Thailand.</title>
        <authorList>
            <person name="Chamroensaksri N."/>
            <person name="Muangham S."/>
        </authorList>
    </citation>
    <scope>NUCLEOTIDE SEQUENCE [LARGE SCALE GENOMIC DNA]</scope>
    <source>
        <strain evidence="13 14">B-S-A12</strain>
    </source>
</reference>
<accession>A0ABT6SWB0</accession>
<dbReference type="Pfam" id="PF07992">
    <property type="entry name" value="Pyr_redox_2"/>
    <property type="match status" value="1"/>
</dbReference>
<dbReference type="RefSeq" id="WP_282535782.1">
    <property type="nucleotide sequence ID" value="NZ_JASCIS010000013.1"/>
</dbReference>
<dbReference type="EMBL" id="JASCIS010000013">
    <property type="protein sequence ID" value="MDI3419897.1"/>
    <property type="molecule type" value="Genomic_DNA"/>
</dbReference>
<evidence type="ECO:0000259" key="11">
    <source>
        <dbReference type="Pfam" id="PF00724"/>
    </source>
</evidence>
<evidence type="ECO:0000256" key="5">
    <source>
        <dbReference type="ARBA" id="ARBA00022643"/>
    </source>
</evidence>
<comment type="similarity">
    <text evidence="3">In the N-terminal section; belongs to the NADH:flavin oxidoreductase/NADH oxidase family.</text>
</comment>
<evidence type="ECO:0000256" key="8">
    <source>
        <dbReference type="ARBA" id="ARBA00023004"/>
    </source>
</evidence>
<dbReference type="Proteomes" id="UP001237105">
    <property type="component" value="Unassembled WGS sequence"/>
</dbReference>
<dbReference type="SUPFAM" id="SSF51905">
    <property type="entry name" value="FAD/NAD(P)-binding domain"/>
    <property type="match status" value="1"/>
</dbReference>
<gene>
    <name evidence="13" type="ORF">QIT00_15215</name>
</gene>
<proteinExistence type="inferred from homology"/>
<dbReference type="InterPro" id="IPR051793">
    <property type="entry name" value="NADH:flavin_oxidoreductase"/>
</dbReference>
<sequence>MSQSTSRQASPTSSQVPGSSPYPHLLRPLDLGFTTLPNRVIMGSMHVGLEEAERGFERMAAFYAERARGGAGLIVTGGIAPNEAGRPWAGGAKLTTADEVAQHAVVTGAVHAAGGRIAMQILHFGRYAYHEDLVAPSPIQAPISPFVPNELTDDEVERTVEDFVRAAELAKEAGYDGVEIMGSEGYLLNEFIVSATNRRTDRWGGSYENRVRFPVEIVRRTRERVGSDFILIYRLSMLDLVPGGSTFDEVVALAQEIEAAGATIINTGIGWHEARIPTIATSVPRGAYAWVTKKVMGAVSVPLVTSNRINTPEVAEQLLADGHADLVSLARPFLADPEFVAKAREDRAEAINTCIGCNQACLDHTFNLQITSCLVNPRACHETELVLEPITEIRRRKRVGVVGAGPAGLAFAVSAAERGHEVTLFDAADRIGGQLNLARKVPGKEEFGETIRYFRTQLELRGVDVRLSTRVTAEGLTSGAYGAAYDEIVIATGVSPRTPEIPGVDHPRVLSYLDVLRDGAEVGERVAIVGAGGIGFDVAEFLTDGGDKASLNPETYFAQWGVDMDYRDRGGLRAPERPAPPRQVHLLQRKASKVGAGLGKTTGWIHRTELRHRGVTMLAGVSYERIDDAGLHIGVDGGTQVLDVDTVVLCAGQEPRRELYDALLAVGQSVHVIGGADVAAELDAKRAIKQGTELAATV</sequence>
<dbReference type="EC" id="1.3.1.34" evidence="13"/>
<dbReference type="PANTHER" id="PTHR42917:SF2">
    <property type="entry name" value="2,4-DIENOYL-COA REDUCTASE [(2E)-ENOYL-COA-PRODUCING]"/>
    <property type="match status" value="1"/>
</dbReference>
<dbReference type="Gene3D" id="3.40.50.720">
    <property type="entry name" value="NAD(P)-binding Rossmann-like Domain"/>
    <property type="match status" value="1"/>
</dbReference>
<feature type="region of interest" description="Disordered" evidence="10">
    <location>
        <begin position="1"/>
        <end position="23"/>
    </location>
</feature>
<evidence type="ECO:0000313" key="14">
    <source>
        <dbReference type="Proteomes" id="UP001237105"/>
    </source>
</evidence>
<evidence type="ECO:0000256" key="7">
    <source>
        <dbReference type="ARBA" id="ARBA00023002"/>
    </source>
</evidence>